<proteinExistence type="inferred from homology"/>
<comment type="similarity">
    <text evidence="2">Belongs to the MipA/OmpV family.</text>
</comment>
<protein>
    <submittedName>
        <fullName evidence="6">MipA/OmpV family protein</fullName>
    </submittedName>
</protein>
<keyword evidence="3" id="KW-0732">Signal</keyword>
<dbReference type="InterPro" id="IPR010583">
    <property type="entry name" value="MipA"/>
</dbReference>
<dbReference type="RefSeq" id="WP_213403587.1">
    <property type="nucleotide sequence ID" value="NZ_JAGIBT010000002.1"/>
</dbReference>
<dbReference type="EMBL" id="JAGIBU010000002">
    <property type="protein sequence ID" value="MBS7824354.1"/>
    <property type="molecule type" value="Genomic_DNA"/>
</dbReference>
<evidence type="ECO:0000256" key="2">
    <source>
        <dbReference type="ARBA" id="ARBA00005722"/>
    </source>
</evidence>
<comment type="subcellular location">
    <subcellularLocation>
        <location evidence="1">Cell outer membrane</location>
    </subcellularLocation>
</comment>
<evidence type="ECO:0000313" key="7">
    <source>
        <dbReference type="Proteomes" id="UP000680020"/>
    </source>
</evidence>
<evidence type="ECO:0000313" key="6">
    <source>
        <dbReference type="EMBL" id="MBS7824354.1"/>
    </source>
</evidence>
<dbReference type="Proteomes" id="UP000680020">
    <property type="component" value="Unassembled WGS sequence"/>
</dbReference>
<keyword evidence="4" id="KW-0472">Membrane</keyword>
<evidence type="ECO:0000256" key="3">
    <source>
        <dbReference type="ARBA" id="ARBA00022729"/>
    </source>
</evidence>
<dbReference type="InterPro" id="IPR036942">
    <property type="entry name" value="Beta-barrel_TonB_sf"/>
</dbReference>
<comment type="caution">
    <text evidence="6">The sequence shown here is derived from an EMBL/GenBank/DDBJ whole genome shotgun (WGS) entry which is preliminary data.</text>
</comment>
<dbReference type="GO" id="GO:0009279">
    <property type="term" value="C:cell outer membrane"/>
    <property type="evidence" value="ECO:0007669"/>
    <property type="project" value="UniProtKB-SubCell"/>
</dbReference>
<dbReference type="Gene3D" id="2.40.170.20">
    <property type="entry name" value="TonB-dependent receptor, beta-barrel domain"/>
    <property type="match status" value="1"/>
</dbReference>
<sequence>MLLSRLCTIALIGSIGSVALADSFKLGVLGEIDRSPYKGIDHDNSVQPYINYESPVFYIDGLEAGVYILHSDTQQLTLGALYDQTGFKPKDSDDWRMKQLNRRKESVMATLDYTLITDFGGFGATLNTDLLGRNKGTTFAVNYSAALTMQDLTLMPAVGLEWHNKRYNNYYYGINHSESMRSGLPEYTSKQGVNPYLELNLSYQVTPKWEIMATGRYDHLHKNIRHSPMVDKSDLYSFQLGVAYEF</sequence>
<reference evidence="6" key="1">
    <citation type="submission" date="2021-03" db="EMBL/GenBank/DDBJ databases">
        <title>Identification and antibiotic profiling of Wohlfahrtiimonas chitiniclastica, an underestimated human pathogen.</title>
        <authorList>
            <person name="Kopf A."/>
            <person name="Bunk B."/>
            <person name="Coldewey S."/>
            <person name="Gunzer F."/>
            <person name="Riedel T."/>
            <person name="Schroettner P."/>
        </authorList>
    </citation>
    <scope>NUCLEOTIDE SEQUENCE</scope>
    <source>
        <strain evidence="6">DSM 100917</strain>
    </source>
</reference>
<name>A0AB35BVT5_9GAMM</name>
<dbReference type="SUPFAM" id="SSF56935">
    <property type="entry name" value="Porins"/>
    <property type="match status" value="1"/>
</dbReference>
<evidence type="ECO:0000256" key="5">
    <source>
        <dbReference type="ARBA" id="ARBA00023237"/>
    </source>
</evidence>
<accession>A0AB35BVT5</accession>
<keyword evidence="5" id="KW-0998">Cell outer membrane</keyword>
<gene>
    <name evidence="6" type="ORF">J7561_03940</name>
</gene>
<organism evidence="6 7">
    <name type="scientific">Wohlfahrtiimonas chitiniclastica</name>
    <dbReference type="NCBI Taxonomy" id="400946"/>
    <lineage>
        <taxon>Bacteria</taxon>
        <taxon>Pseudomonadati</taxon>
        <taxon>Pseudomonadota</taxon>
        <taxon>Gammaproteobacteria</taxon>
        <taxon>Cardiobacteriales</taxon>
        <taxon>Ignatzschineriaceae</taxon>
        <taxon>Wohlfahrtiimonas</taxon>
    </lineage>
</organism>
<dbReference type="Pfam" id="PF06629">
    <property type="entry name" value="MipA"/>
    <property type="match status" value="1"/>
</dbReference>
<dbReference type="GO" id="GO:0009252">
    <property type="term" value="P:peptidoglycan biosynthetic process"/>
    <property type="evidence" value="ECO:0007669"/>
    <property type="project" value="TreeGrafter"/>
</dbReference>
<evidence type="ECO:0000256" key="4">
    <source>
        <dbReference type="ARBA" id="ARBA00023136"/>
    </source>
</evidence>
<dbReference type="PANTHER" id="PTHR38776">
    <property type="entry name" value="MLTA-INTERACTING PROTEIN-RELATED"/>
    <property type="match status" value="1"/>
</dbReference>
<dbReference type="PANTHER" id="PTHR38776:SF1">
    <property type="entry name" value="MLTA-INTERACTING PROTEIN-RELATED"/>
    <property type="match status" value="1"/>
</dbReference>
<evidence type="ECO:0000256" key="1">
    <source>
        <dbReference type="ARBA" id="ARBA00004442"/>
    </source>
</evidence>
<dbReference type="AlphaFoldDB" id="A0AB35BVT5"/>